<organism evidence="1 2">
    <name type="scientific">Chitinophaga filiformis</name>
    <name type="common">Myxococcus filiformis</name>
    <name type="synonym">Flexibacter filiformis</name>
    <dbReference type="NCBI Taxonomy" id="104663"/>
    <lineage>
        <taxon>Bacteria</taxon>
        <taxon>Pseudomonadati</taxon>
        <taxon>Bacteroidota</taxon>
        <taxon>Chitinophagia</taxon>
        <taxon>Chitinophagales</taxon>
        <taxon>Chitinophagaceae</taxon>
        <taxon>Chitinophaga</taxon>
    </lineage>
</organism>
<keyword evidence="2" id="KW-1185">Reference proteome</keyword>
<protein>
    <submittedName>
        <fullName evidence="1">Uncharacterized protein</fullName>
    </submittedName>
</protein>
<reference evidence="1 2" key="1">
    <citation type="submission" date="2022-04" db="EMBL/GenBank/DDBJ databases">
        <title>The arsenic-methylating capacity of Chitinophaga filiformis YT5 during chitin decomposition.</title>
        <authorList>
            <person name="Chen G."/>
            <person name="Liang Y."/>
        </authorList>
    </citation>
    <scope>NUCLEOTIDE SEQUENCE [LARGE SCALE GENOMIC DNA]</scope>
    <source>
        <strain evidence="1 2">YT5</strain>
    </source>
</reference>
<name>A0ABY4HWR1_CHIFI</name>
<dbReference type="RefSeq" id="WP_247810190.1">
    <property type="nucleotide sequence ID" value="NZ_CP095855.1"/>
</dbReference>
<sequence>MSLIKFEEVLNDLVDYFLLGDPYLLMDFKKEHQLPDDLISEFTVSMEGDRVVEEGVMIPLPRVNNYPYTVYFNLSGDTPELLKNGNLVQVRQDGYKLQVKYGAVYLYTIPYIRQFNDEMLEKLCRYKIAKITLPNGWYTVSVLGGETRQESGLEPTFEFVLTPVAAEPAFSADINYQFTVTASAHE</sequence>
<gene>
    <name evidence="1" type="ORF">MYF79_23115</name>
</gene>
<dbReference type="Proteomes" id="UP000830198">
    <property type="component" value="Chromosome"/>
</dbReference>
<evidence type="ECO:0000313" key="2">
    <source>
        <dbReference type="Proteomes" id="UP000830198"/>
    </source>
</evidence>
<accession>A0ABY4HWR1</accession>
<evidence type="ECO:0000313" key="1">
    <source>
        <dbReference type="EMBL" id="UPK67845.1"/>
    </source>
</evidence>
<dbReference type="EMBL" id="CP095855">
    <property type="protein sequence ID" value="UPK67845.1"/>
    <property type="molecule type" value="Genomic_DNA"/>
</dbReference>
<proteinExistence type="predicted"/>